<dbReference type="Proteomes" id="UP000485367">
    <property type="component" value="Unassembled WGS sequence"/>
</dbReference>
<gene>
    <name evidence="2" type="ORF">BWY43_00239</name>
</gene>
<keyword evidence="1" id="KW-0472">Membrane</keyword>
<comment type="caution">
    <text evidence="2">The sequence shown here is derived from an EMBL/GenBank/DDBJ whole genome shotgun (WGS) entry which is preliminary data.</text>
</comment>
<accession>A0A1V5SFD1</accession>
<keyword evidence="1" id="KW-1133">Transmembrane helix</keyword>
<proteinExistence type="predicted"/>
<reference evidence="2" key="1">
    <citation type="submission" date="2017-02" db="EMBL/GenBank/DDBJ databases">
        <title>Delving into the versatile metabolic prowess of the omnipresent phylum Bacteroidetes.</title>
        <authorList>
            <person name="Nobu M.K."/>
            <person name="Mei R."/>
            <person name="Narihiro T."/>
            <person name="Kuroda K."/>
            <person name="Liu W.-T."/>
        </authorList>
    </citation>
    <scope>NUCLEOTIDE SEQUENCE</scope>
    <source>
        <strain evidence="2">ADurb.Bin280</strain>
    </source>
</reference>
<evidence type="ECO:0000313" key="2">
    <source>
        <dbReference type="EMBL" id="OQA52953.1"/>
    </source>
</evidence>
<name>A0A1V5SFD1_9BACT</name>
<evidence type="ECO:0000256" key="1">
    <source>
        <dbReference type="SAM" id="Phobius"/>
    </source>
</evidence>
<sequence>MQSHCPAGYEGLVAPLGAEREGDVIKATLRIISFLMVLMGIATMVPRWIFANGAEWYGIAQVVIGVIAFGISYSKKN</sequence>
<feature type="transmembrane region" description="Helical" evidence="1">
    <location>
        <begin position="29"/>
        <end position="50"/>
    </location>
</feature>
<dbReference type="EMBL" id="MWBO01000016">
    <property type="protein sequence ID" value="OQA52953.1"/>
    <property type="molecule type" value="Genomic_DNA"/>
</dbReference>
<protein>
    <submittedName>
        <fullName evidence="2">Uncharacterized protein</fullName>
    </submittedName>
</protein>
<keyword evidence="1" id="KW-0812">Transmembrane</keyword>
<dbReference type="AlphaFoldDB" id="A0A1V5SFD1"/>
<organism evidence="2">
    <name type="scientific">candidate division WS2 bacterium ADurb.Bin280</name>
    <dbReference type="NCBI Taxonomy" id="1852829"/>
    <lineage>
        <taxon>Bacteria</taxon>
        <taxon>candidate division WS2</taxon>
    </lineage>
</organism>
<feature type="transmembrane region" description="Helical" evidence="1">
    <location>
        <begin position="56"/>
        <end position="74"/>
    </location>
</feature>